<sequence length="192" mass="19478">MGVSVPKLLGSDGQGGCHASLTTGLLLLGPVCNVPGVFSCRCTFRGLPPTGAGVDEPLCPGHRCLIKEGRPLGNPLVKPLPCSSTRSGDLISRARTGLSVPSRGVLLCLQLVSRAVPVLSRGISVLPLLLQLLGVNGLGGLLRGCAPVPQTRGGLAVPIQHADPARIRNSSLGSLACVWSDTGSSGCLLGVP</sequence>
<evidence type="ECO:0000313" key="1">
    <source>
        <dbReference type="EMBL" id="KAJ1204574.1"/>
    </source>
</evidence>
<reference evidence="1" key="1">
    <citation type="journal article" date="2022" name="bioRxiv">
        <title>Sequencing and chromosome-scale assembly of the giantPleurodeles waltlgenome.</title>
        <authorList>
            <person name="Brown T."/>
            <person name="Elewa A."/>
            <person name="Iarovenko S."/>
            <person name="Subramanian E."/>
            <person name="Araus A.J."/>
            <person name="Petzold A."/>
            <person name="Susuki M."/>
            <person name="Suzuki K.-i.T."/>
            <person name="Hayashi T."/>
            <person name="Toyoda A."/>
            <person name="Oliveira C."/>
            <person name="Osipova E."/>
            <person name="Leigh N.D."/>
            <person name="Simon A."/>
            <person name="Yun M.H."/>
        </authorList>
    </citation>
    <scope>NUCLEOTIDE SEQUENCE</scope>
    <source>
        <strain evidence="1">20211129_DDA</strain>
        <tissue evidence="1">Liver</tissue>
    </source>
</reference>
<comment type="caution">
    <text evidence="1">The sequence shown here is derived from an EMBL/GenBank/DDBJ whole genome shotgun (WGS) entry which is preliminary data.</text>
</comment>
<proteinExistence type="predicted"/>
<evidence type="ECO:0000313" key="2">
    <source>
        <dbReference type="Proteomes" id="UP001066276"/>
    </source>
</evidence>
<dbReference type="EMBL" id="JANPWB010000002">
    <property type="protein sequence ID" value="KAJ1204574.1"/>
    <property type="molecule type" value="Genomic_DNA"/>
</dbReference>
<accession>A0AAV7VS92</accession>
<keyword evidence="2" id="KW-1185">Reference proteome</keyword>
<gene>
    <name evidence="1" type="ORF">NDU88_000020</name>
</gene>
<organism evidence="1 2">
    <name type="scientific">Pleurodeles waltl</name>
    <name type="common">Iberian ribbed newt</name>
    <dbReference type="NCBI Taxonomy" id="8319"/>
    <lineage>
        <taxon>Eukaryota</taxon>
        <taxon>Metazoa</taxon>
        <taxon>Chordata</taxon>
        <taxon>Craniata</taxon>
        <taxon>Vertebrata</taxon>
        <taxon>Euteleostomi</taxon>
        <taxon>Amphibia</taxon>
        <taxon>Batrachia</taxon>
        <taxon>Caudata</taxon>
        <taxon>Salamandroidea</taxon>
        <taxon>Salamandridae</taxon>
        <taxon>Pleurodelinae</taxon>
        <taxon>Pleurodeles</taxon>
    </lineage>
</organism>
<protein>
    <submittedName>
        <fullName evidence="1">Uncharacterized protein</fullName>
    </submittedName>
</protein>
<name>A0AAV7VS92_PLEWA</name>
<dbReference type="Proteomes" id="UP001066276">
    <property type="component" value="Chromosome 1_2"/>
</dbReference>
<dbReference type="AlphaFoldDB" id="A0AAV7VS92"/>